<feature type="domain" description="Acyl-CoA dehydrogenase/oxidase C-terminal" evidence="6">
    <location>
        <begin position="264"/>
        <end position="345"/>
    </location>
</feature>
<dbReference type="PANTHER" id="PTHR43884">
    <property type="entry name" value="ACYL-COA DEHYDROGENASE"/>
    <property type="match status" value="1"/>
</dbReference>
<dbReference type="Pfam" id="PF00441">
    <property type="entry name" value="Acyl-CoA_dh_1"/>
    <property type="match status" value="1"/>
</dbReference>
<protein>
    <submittedName>
        <fullName evidence="9">Acyl-CoA/acyl-ACP dehydrogenase</fullName>
    </submittedName>
</protein>
<dbReference type="GO" id="GO:0008470">
    <property type="term" value="F:3-methylbutanoyl-CoA dehydrogenase activity"/>
    <property type="evidence" value="ECO:0007669"/>
    <property type="project" value="TreeGrafter"/>
</dbReference>
<dbReference type="Gene3D" id="2.40.110.10">
    <property type="entry name" value="Butyryl-CoA Dehydrogenase, subunit A, domain 2"/>
    <property type="match status" value="1"/>
</dbReference>
<dbReference type="GO" id="GO:0006552">
    <property type="term" value="P:L-leucine catabolic process"/>
    <property type="evidence" value="ECO:0007669"/>
    <property type="project" value="TreeGrafter"/>
</dbReference>
<dbReference type="GO" id="GO:0050660">
    <property type="term" value="F:flavin adenine dinucleotide binding"/>
    <property type="evidence" value="ECO:0007669"/>
    <property type="project" value="InterPro"/>
</dbReference>
<organism evidence="9 10">
    <name type="scientific">Chryseosolibacter histidini</name>
    <dbReference type="NCBI Taxonomy" id="2782349"/>
    <lineage>
        <taxon>Bacteria</taxon>
        <taxon>Pseudomonadati</taxon>
        <taxon>Bacteroidota</taxon>
        <taxon>Cytophagia</taxon>
        <taxon>Cytophagales</taxon>
        <taxon>Chryseotaleaceae</taxon>
        <taxon>Chryseosolibacter</taxon>
    </lineage>
</organism>
<name>A0AAP2DKS3_9BACT</name>
<comment type="similarity">
    <text evidence="2 5">Belongs to the acyl-CoA dehydrogenase family.</text>
</comment>
<dbReference type="SUPFAM" id="SSF56645">
    <property type="entry name" value="Acyl-CoA dehydrogenase NM domain-like"/>
    <property type="match status" value="1"/>
</dbReference>
<evidence type="ECO:0000256" key="2">
    <source>
        <dbReference type="ARBA" id="ARBA00009347"/>
    </source>
</evidence>
<gene>
    <name evidence="9" type="ORF">KK083_14805</name>
</gene>
<sequence>MNLQKILNELGPEIEKHGIACDAENKFAEKNFKALKEKGVYKALIPADLGGAGVSYSDVCYFLKDLAHYCPSTSLALSMHMHLAAVLVFRHTNGDAGATKTLKAVVEKDLILLSTGGGDWVSSNGSAKKVDGGYIVNCRKSFCSGAPIANIAVMSCAFDDGTKEQVIHFSAPLNSDGIEILSDWNAMGMRGTGSHSINFKDVFVPDEKITLTRERGKWHPVWDVITTFAFPVFISPYAGIVEAIANKTIALFSKKGSNESHALSNLGDMHNQYQIVKLAHQKLVDNANNLMLKPSSDSAAVALQAKAIITQHGRMSAQAAMEALGGSSYFYNVGIERLYRDLLAGEFHPMHSSKQREMLGNYLTGKTLAGVN</sequence>
<dbReference type="InterPro" id="IPR009100">
    <property type="entry name" value="AcylCoA_DH/oxidase_NM_dom_sf"/>
</dbReference>
<dbReference type="InterPro" id="IPR036250">
    <property type="entry name" value="AcylCo_DH-like_C"/>
</dbReference>
<dbReference type="Pfam" id="PF02770">
    <property type="entry name" value="Acyl-CoA_dh_M"/>
    <property type="match status" value="1"/>
</dbReference>
<keyword evidence="3 5" id="KW-0285">Flavoprotein</keyword>
<dbReference type="Proteomes" id="UP001319200">
    <property type="component" value="Unassembled WGS sequence"/>
</dbReference>
<dbReference type="SUPFAM" id="SSF47203">
    <property type="entry name" value="Acyl-CoA dehydrogenase C-terminal domain-like"/>
    <property type="match status" value="1"/>
</dbReference>
<dbReference type="PIRSF" id="PIRSF016578">
    <property type="entry name" value="HsaA"/>
    <property type="match status" value="1"/>
</dbReference>
<dbReference type="InterPro" id="IPR037069">
    <property type="entry name" value="AcylCoA_DH/ox_N_sf"/>
</dbReference>
<keyword evidence="5" id="KW-0560">Oxidoreductase</keyword>
<evidence type="ECO:0000256" key="5">
    <source>
        <dbReference type="RuleBase" id="RU362125"/>
    </source>
</evidence>
<evidence type="ECO:0000256" key="3">
    <source>
        <dbReference type="ARBA" id="ARBA00022630"/>
    </source>
</evidence>
<evidence type="ECO:0000256" key="4">
    <source>
        <dbReference type="ARBA" id="ARBA00022827"/>
    </source>
</evidence>
<dbReference type="InterPro" id="IPR046373">
    <property type="entry name" value="Acyl-CoA_Oxase/DH_mid-dom_sf"/>
</dbReference>
<evidence type="ECO:0000259" key="8">
    <source>
        <dbReference type="Pfam" id="PF02771"/>
    </source>
</evidence>
<dbReference type="Gene3D" id="1.20.140.10">
    <property type="entry name" value="Butyryl-CoA Dehydrogenase, subunit A, domain 3"/>
    <property type="match status" value="1"/>
</dbReference>
<evidence type="ECO:0000259" key="6">
    <source>
        <dbReference type="Pfam" id="PF00441"/>
    </source>
</evidence>
<dbReference type="PANTHER" id="PTHR43884:SF12">
    <property type="entry name" value="ISOVALERYL-COA DEHYDROGENASE, MITOCHONDRIAL-RELATED"/>
    <property type="match status" value="1"/>
</dbReference>
<dbReference type="InterPro" id="IPR009075">
    <property type="entry name" value="AcylCo_DH/oxidase_C"/>
</dbReference>
<evidence type="ECO:0000259" key="7">
    <source>
        <dbReference type="Pfam" id="PF02770"/>
    </source>
</evidence>
<comment type="caution">
    <text evidence="9">The sequence shown here is derived from an EMBL/GenBank/DDBJ whole genome shotgun (WGS) entry which is preliminary data.</text>
</comment>
<keyword evidence="10" id="KW-1185">Reference proteome</keyword>
<dbReference type="AlphaFoldDB" id="A0AAP2DKS3"/>
<evidence type="ECO:0000256" key="1">
    <source>
        <dbReference type="ARBA" id="ARBA00001974"/>
    </source>
</evidence>
<dbReference type="InterPro" id="IPR006091">
    <property type="entry name" value="Acyl-CoA_Oxase/DH_mid-dom"/>
</dbReference>
<evidence type="ECO:0000313" key="9">
    <source>
        <dbReference type="EMBL" id="MBT1698160.1"/>
    </source>
</evidence>
<dbReference type="Gene3D" id="1.10.540.10">
    <property type="entry name" value="Acyl-CoA dehydrogenase/oxidase, N-terminal domain"/>
    <property type="match status" value="1"/>
</dbReference>
<comment type="cofactor">
    <cofactor evidence="1 5">
        <name>FAD</name>
        <dbReference type="ChEBI" id="CHEBI:57692"/>
    </cofactor>
</comment>
<keyword evidence="4 5" id="KW-0274">FAD</keyword>
<dbReference type="Pfam" id="PF02771">
    <property type="entry name" value="Acyl-CoA_dh_N"/>
    <property type="match status" value="1"/>
</dbReference>
<accession>A0AAP2DKS3</accession>
<dbReference type="EMBL" id="JAHESF010000013">
    <property type="protein sequence ID" value="MBT1698160.1"/>
    <property type="molecule type" value="Genomic_DNA"/>
</dbReference>
<proteinExistence type="inferred from homology"/>
<reference evidence="9 10" key="1">
    <citation type="submission" date="2021-05" db="EMBL/GenBank/DDBJ databases">
        <title>A Polyphasic approach of four new species of the genus Ohtaekwangia: Ohtaekwangia histidinii sp. nov., Ohtaekwangia cretensis sp. nov., Ohtaekwangia indiensis sp. nov., Ohtaekwangia reichenbachii sp. nov. from diverse environment.</title>
        <authorList>
            <person name="Octaviana S."/>
        </authorList>
    </citation>
    <scope>NUCLEOTIDE SEQUENCE [LARGE SCALE GENOMIC DNA]</scope>
    <source>
        <strain evidence="9 10">PWU4</strain>
    </source>
</reference>
<feature type="domain" description="Acyl-CoA dehydrogenase/oxidase N-terminal" evidence="8">
    <location>
        <begin position="13"/>
        <end position="91"/>
    </location>
</feature>
<evidence type="ECO:0000313" key="10">
    <source>
        <dbReference type="Proteomes" id="UP001319200"/>
    </source>
</evidence>
<dbReference type="InterPro" id="IPR013786">
    <property type="entry name" value="AcylCoA_DH/ox_N"/>
</dbReference>
<feature type="domain" description="Acyl-CoA oxidase/dehydrogenase middle" evidence="7">
    <location>
        <begin position="122"/>
        <end position="202"/>
    </location>
</feature>